<dbReference type="Pfam" id="PF04542">
    <property type="entry name" value="Sigma70_r2"/>
    <property type="match status" value="1"/>
</dbReference>
<evidence type="ECO:0000256" key="1">
    <source>
        <dbReference type="ARBA" id="ARBA00010641"/>
    </source>
</evidence>
<dbReference type="SUPFAM" id="SSF88946">
    <property type="entry name" value="Sigma2 domain of RNA polymerase sigma factors"/>
    <property type="match status" value="1"/>
</dbReference>
<evidence type="ECO:0000259" key="7">
    <source>
        <dbReference type="Pfam" id="PF08281"/>
    </source>
</evidence>
<comment type="caution">
    <text evidence="8">The sequence shown here is derived from an EMBL/GenBank/DDBJ whole genome shotgun (WGS) entry which is preliminary data.</text>
</comment>
<accession>A0A542CUH1</accession>
<dbReference type="RefSeq" id="WP_142003687.1">
    <property type="nucleotide sequence ID" value="NZ_VFML01000002.1"/>
</dbReference>
<dbReference type="Pfam" id="PF08281">
    <property type="entry name" value="Sigma70_r4_2"/>
    <property type="match status" value="1"/>
</dbReference>
<dbReference type="GO" id="GO:0003677">
    <property type="term" value="F:DNA binding"/>
    <property type="evidence" value="ECO:0007669"/>
    <property type="project" value="UniProtKB-KW"/>
</dbReference>
<evidence type="ECO:0000256" key="4">
    <source>
        <dbReference type="ARBA" id="ARBA00023125"/>
    </source>
</evidence>
<dbReference type="SUPFAM" id="SSF88659">
    <property type="entry name" value="Sigma3 and sigma4 domains of RNA polymerase sigma factors"/>
    <property type="match status" value="1"/>
</dbReference>
<feature type="domain" description="RNA polymerase sigma factor 70 region 4 type 2" evidence="7">
    <location>
        <begin position="124"/>
        <end position="176"/>
    </location>
</feature>
<dbReference type="EMBL" id="VFML01000002">
    <property type="protein sequence ID" value="TQI94463.1"/>
    <property type="molecule type" value="Genomic_DNA"/>
</dbReference>
<keyword evidence="3" id="KW-0731">Sigma factor</keyword>
<dbReference type="AlphaFoldDB" id="A0A542CUH1"/>
<comment type="similarity">
    <text evidence="1">Belongs to the sigma-70 factor family. ECF subfamily.</text>
</comment>
<dbReference type="InterPro" id="IPR013249">
    <property type="entry name" value="RNA_pol_sigma70_r4_t2"/>
</dbReference>
<dbReference type="NCBIfam" id="TIGR02937">
    <property type="entry name" value="sigma70-ECF"/>
    <property type="match status" value="1"/>
</dbReference>
<dbReference type="InterPro" id="IPR036388">
    <property type="entry name" value="WH-like_DNA-bd_sf"/>
</dbReference>
<name>A0A542CUH1_AMYCI</name>
<evidence type="ECO:0000313" key="9">
    <source>
        <dbReference type="Proteomes" id="UP000320876"/>
    </source>
</evidence>
<dbReference type="Gene3D" id="1.10.1740.10">
    <property type="match status" value="1"/>
</dbReference>
<proteinExistence type="inferred from homology"/>
<keyword evidence="2" id="KW-0805">Transcription regulation</keyword>
<feature type="domain" description="RNA polymerase sigma-70 region 2" evidence="6">
    <location>
        <begin position="23"/>
        <end position="91"/>
    </location>
</feature>
<dbReference type="OrthoDB" id="5243867at2"/>
<dbReference type="InterPro" id="IPR014284">
    <property type="entry name" value="RNA_pol_sigma-70_dom"/>
</dbReference>
<dbReference type="GO" id="GO:0006352">
    <property type="term" value="P:DNA-templated transcription initiation"/>
    <property type="evidence" value="ECO:0007669"/>
    <property type="project" value="InterPro"/>
</dbReference>
<dbReference type="GO" id="GO:0016987">
    <property type="term" value="F:sigma factor activity"/>
    <property type="evidence" value="ECO:0007669"/>
    <property type="project" value="UniProtKB-KW"/>
</dbReference>
<dbReference type="InterPro" id="IPR039425">
    <property type="entry name" value="RNA_pol_sigma-70-like"/>
</dbReference>
<evidence type="ECO:0000259" key="6">
    <source>
        <dbReference type="Pfam" id="PF04542"/>
    </source>
</evidence>
<keyword evidence="4" id="KW-0238">DNA-binding</keyword>
<dbReference type="PANTHER" id="PTHR43133:SF8">
    <property type="entry name" value="RNA POLYMERASE SIGMA FACTOR HI_1459-RELATED"/>
    <property type="match status" value="1"/>
</dbReference>
<protein>
    <submittedName>
        <fullName evidence="8">RNA polymerase sigma-70 factor (ECF subfamily)</fullName>
    </submittedName>
</protein>
<evidence type="ECO:0000256" key="2">
    <source>
        <dbReference type="ARBA" id="ARBA00023015"/>
    </source>
</evidence>
<dbReference type="PANTHER" id="PTHR43133">
    <property type="entry name" value="RNA POLYMERASE ECF-TYPE SIGMA FACTO"/>
    <property type="match status" value="1"/>
</dbReference>
<organism evidence="8 9">
    <name type="scientific">Amycolatopsis cihanbeyliensis</name>
    <dbReference type="NCBI Taxonomy" id="1128664"/>
    <lineage>
        <taxon>Bacteria</taxon>
        <taxon>Bacillati</taxon>
        <taxon>Actinomycetota</taxon>
        <taxon>Actinomycetes</taxon>
        <taxon>Pseudonocardiales</taxon>
        <taxon>Pseudonocardiaceae</taxon>
        <taxon>Amycolatopsis</taxon>
    </lineage>
</organism>
<evidence type="ECO:0000313" key="8">
    <source>
        <dbReference type="EMBL" id="TQI94463.1"/>
    </source>
</evidence>
<dbReference type="InterPro" id="IPR013325">
    <property type="entry name" value="RNA_pol_sigma_r2"/>
</dbReference>
<dbReference type="Gene3D" id="1.10.10.10">
    <property type="entry name" value="Winged helix-like DNA-binding domain superfamily/Winged helix DNA-binding domain"/>
    <property type="match status" value="1"/>
</dbReference>
<reference evidence="8 9" key="1">
    <citation type="submission" date="2019-06" db="EMBL/GenBank/DDBJ databases">
        <title>Sequencing the genomes of 1000 actinobacteria strains.</title>
        <authorList>
            <person name="Klenk H.-P."/>
        </authorList>
    </citation>
    <scope>NUCLEOTIDE SEQUENCE [LARGE SCALE GENOMIC DNA]</scope>
    <source>
        <strain evidence="8 9">DSM 45679</strain>
    </source>
</reference>
<gene>
    <name evidence="8" type="ORF">FB471_6628</name>
</gene>
<dbReference type="InterPro" id="IPR013324">
    <property type="entry name" value="RNA_pol_sigma_r3/r4-like"/>
</dbReference>
<evidence type="ECO:0000256" key="5">
    <source>
        <dbReference type="ARBA" id="ARBA00023163"/>
    </source>
</evidence>
<dbReference type="Proteomes" id="UP000320876">
    <property type="component" value="Unassembled WGS sequence"/>
</dbReference>
<dbReference type="InterPro" id="IPR007627">
    <property type="entry name" value="RNA_pol_sigma70_r2"/>
</dbReference>
<keyword evidence="9" id="KW-1185">Reference proteome</keyword>
<sequence length="196" mass="21693">MTGAAQEQDVARIGRDPAAFEAFYREHVDLIQRFIARRVGDPMRAADLAADVFLAAIESAHTYRAARGGPTGWLFGVARNVLAAERRRNARGLRAESRVAGRALVDRDDVAMIEERIEAETRSRRLYRAMDELSGGERAVLELVALDGLTVQEAGRSLGIRPTAARVRLHRARRRLQHHLMPDATGEVAPPVEVLP</sequence>
<evidence type="ECO:0000256" key="3">
    <source>
        <dbReference type="ARBA" id="ARBA00023082"/>
    </source>
</evidence>
<keyword evidence="5" id="KW-0804">Transcription</keyword>